<dbReference type="Proteomes" id="UP001057455">
    <property type="component" value="Unassembled WGS sequence"/>
</dbReference>
<name>A0A9W5TDN1_BABOV</name>
<dbReference type="OrthoDB" id="364327at2759"/>
<evidence type="ECO:0000313" key="1">
    <source>
        <dbReference type="EMBL" id="GFE54858.1"/>
    </source>
</evidence>
<evidence type="ECO:0000313" key="2">
    <source>
        <dbReference type="Proteomes" id="UP001057455"/>
    </source>
</evidence>
<proteinExistence type="predicted"/>
<accession>A0A9W5TDN1</accession>
<keyword evidence="2" id="KW-1185">Reference proteome</keyword>
<protein>
    <submittedName>
        <fullName evidence="1">Nucleic acid binding protein, putative</fullName>
    </submittedName>
</protein>
<dbReference type="AlphaFoldDB" id="A0A9W5TDN1"/>
<dbReference type="EMBL" id="BLIY01000017">
    <property type="protein sequence ID" value="GFE54858.1"/>
    <property type="molecule type" value="Genomic_DNA"/>
</dbReference>
<comment type="caution">
    <text evidence="1">The sequence shown here is derived from an EMBL/GenBank/DDBJ whole genome shotgun (WGS) entry which is preliminary data.</text>
</comment>
<reference evidence="1" key="1">
    <citation type="submission" date="2019-12" db="EMBL/GenBank/DDBJ databases">
        <title>Genome sequence of Babesia ovis.</title>
        <authorList>
            <person name="Yamagishi J."/>
            <person name="Sevinc F."/>
            <person name="Xuan X."/>
        </authorList>
    </citation>
    <scope>NUCLEOTIDE SEQUENCE</scope>
    <source>
        <strain evidence="1">Selcuk</strain>
    </source>
</reference>
<sequence>MSRDKPAVTGHNAESPGDAEQDIGLIRLPAICTMLPTVIDLEAFVFPPTVELYEGRFSNEGIYRMICSPAGTIRVMYGEDEIVPRCLESFPHDDVYVEYFVREHERVIRVFAFKGPITRPVRFHIRTFLVDCVGPVECSGHVVTWITDGPISLDLNITPGVPLHPFVVRKNMMEGTRFGFIYTVVREHRGYEVNEHSCYLRNPYMIGWIYYMMDHDQCGPYDGKPLLAEAHLVKVIFNSDQIEVRIVRPGYINTHIIRPIRRRYY</sequence>
<organism evidence="1 2">
    <name type="scientific">Babesia ovis</name>
    <dbReference type="NCBI Taxonomy" id="5869"/>
    <lineage>
        <taxon>Eukaryota</taxon>
        <taxon>Sar</taxon>
        <taxon>Alveolata</taxon>
        <taxon>Apicomplexa</taxon>
        <taxon>Aconoidasida</taxon>
        <taxon>Piroplasmida</taxon>
        <taxon>Babesiidae</taxon>
        <taxon>Babesia</taxon>
    </lineage>
</organism>
<gene>
    <name evidence="1" type="ORF">BaOVIS_022620</name>
</gene>